<organism evidence="1 2">
    <name type="scientific">Aspergillus terreus (strain NIH 2624 / FGSC A1156)</name>
    <dbReference type="NCBI Taxonomy" id="341663"/>
    <lineage>
        <taxon>Eukaryota</taxon>
        <taxon>Fungi</taxon>
        <taxon>Dikarya</taxon>
        <taxon>Ascomycota</taxon>
        <taxon>Pezizomycotina</taxon>
        <taxon>Eurotiomycetes</taxon>
        <taxon>Eurotiomycetidae</taxon>
        <taxon>Eurotiales</taxon>
        <taxon>Aspergillaceae</taxon>
        <taxon>Aspergillus</taxon>
        <taxon>Aspergillus subgen. Circumdati</taxon>
    </lineage>
</organism>
<dbReference type="OrthoDB" id="4777915at2759"/>
<gene>
    <name evidence="1" type="ORF">ATEG_06464</name>
</gene>
<dbReference type="EMBL" id="CH476602">
    <property type="protein sequence ID" value="EAU33008.1"/>
    <property type="molecule type" value="Genomic_DNA"/>
</dbReference>
<dbReference type="AlphaFoldDB" id="Q0CIM0"/>
<accession>Q0CIM0</accession>
<dbReference type="RefSeq" id="XP_001215642.1">
    <property type="nucleotide sequence ID" value="XM_001215642.1"/>
</dbReference>
<evidence type="ECO:0000313" key="2">
    <source>
        <dbReference type="Proteomes" id="UP000007963"/>
    </source>
</evidence>
<evidence type="ECO:0000313" key="1">
    <source>
        <dbReference type="EMBL" id="EAU33008.1"/>
    </source>
</evidence>
<dbReference type="OMA" id="MQANTTK"/>
<dbReference type="eggNOG" id="ENOG502SPJT">
    <property type="taxonomic scope" value="Eukaryota"/>
</dbReference>
<dbReference type="VEuPathDB" id="FungiDB:ATEG_06464"/>
<proteinExistence type="predicted"/>
<dbReference type="Proteomes" id="UP000007963">
    <property type="component" value="Unassembled WGS sequence"/>
</dbReference>
<sequence>MADTIEEFAQLEPLWDKAIQCPEDISLEEKHQLLEWPPLDVMQATTQKYLGQSVESLIHKAATDPNSLTFSECRLINDDFRILKILDRVKYENDRGIWLHERPDLKAKREKARAAVLSLEESRALKNLRDVSYFVEKAHYEERQRRRGPQRPRHLPPEWIQNVIDRDDKSWGYIFYHHKGQKGWEEFQKQFNDLLATDLLVLGLDQIGNSKVAEFVEFEANEHGELNFLREDFRRRRDQGHLRPGVLPNVFFLVTDDARLSYSQANRDKFLWAIDSDWTREGADEDGYDGRVKISAVQVFFRFYEFMSTRRFTLKEIWRDFHQVNETQTYLPEPLVAWQFTNLDKPVWPDL</sequence>
<reference evidence="2" key="1">
    <citation type="submission" date="2005-09" db="EMBL/GenBank/DDBJ databases">
        <title>Annotation of the Aspergillus terreus NIH2624 genome.</title>
        <authorList>
            <person name="Birren B.W."/>
            <person name="Lander E.S."/>
            <person name="Galagan J.E."/>
            <person name="Nusbaum C."/>
            <person name="Devon K."/>
            <person name="Henn M."/>
            <person name="Ma L.-J."/>
            <person name="Jaffe D.B."/>
            <person name="Butler J."/>
            <person name="Alvarez P."/>
            <person name="Gnerre S."/>
            <person name="Grabherr M."/>
            <person name="Kleber M."/>
            <person name="Mauceli E.W."/>
            <person name="Brockman W."/>
            <person name="Rounsley S."/>
            <person name="Young S.K."/>
            <person name="LaButti K."/>
            <person name="Pushparaj V."/>
            <person name="DeCaprio D."/>
            <person name="Crawford M."/>
            <person name="Koehrsen M."/>
            <person name="Engels R."/>
            <person name="Montgomery P."/>
            <person name="Pearson M."/>
            <person name="Howarth C."/>
            <person name="Larson L."/>
            <person name="Luoma S."/>
            <person name="White J."/>
            <person name="Alvarado L."/>
            <person name="Kodira C.D."/>
            <person name="Zeng Q."/>
            <person name="Oleary S."/>
            <person name="Yandava C."/>
            <person name="Denning D.W."/>
            <person name="Nierman W.C."/>
            <person name="Milne T."/>
            <person name="Madden K."/>
        </authorList>
    </citation>
    <scope>NUCLEOTIDE SEQUENCE [LARGE SCALE GENOMIC DNA]</scope>
    <source>
        <strain evidence="2">NIH 2624 / FGSC A1156</strain>
    </source>
</reference>
<protein>
    <submittedName>
        <fullName evidence="1">Uncharacterized protein</fullName>
    </submittedName>
</protein>
<dbReference type="HOGENOM" id="CLU_789832_0_0_1"/>
<name>Q0CIM0_ASPTN</name>
<dbReference type="GeneID" id="4322257"/>